<feature type="transmembrane region" description="Helical" evidence="2">
    <location>
        <begin position="6"/>
        <end position="25"/>
    </location>
</feature>
<name>A0A1I2CIA1_9ACTN</name>
<keyword evidence="2" id="KW-1133">Transmembrane helix</keyword>
<keyword evidence="2" id="KW-0472">Membrane</keyword>
<sequence length="81" mass="9304">MIVGILVTVFGLLLTSIGTIIVVLWRRQRQANRPPIVPDYQPRRRQRRVERVRARERGDTEVTDVLPLPGDQSGTPWSSQE</sequence>
<dbReference type="Proteomes" id="UP000198716">
    <property type="component" value="Unassembled WGS sequence"/>
</dbReference>
<feature type="compositionally biased region" description="Polar residues" evidence="1">
    <location>
        <begin position="72"/>
        <end position="81"/>
    </location>
</feature>
<proteinExistence type="predicted"/>
<keyword evidence="4" id="KW-1185">Reference proteome</keyword>
<accession>A0A1I2CIA1</accession>
<reference evidence="4" key="1">
    <citation type="submission" date="2016-10" db="EMBL/GenBank/DDBJ databases">
        <authorList>
            <person name="Varghese N."/>
            <person name="Submissions S."/>
        </authorList>
    </citation>
    <scope>NUCLEOTIDE SEQUENCE [LARGE SCALE GENOMIC DNA]</scope>
    <source>
        <strain evidence="4">DSM 45004</strain>
    </source>
</reference>
<feature type="region of interest" description="Disordered" evidence="1">
    <location>
        <begin position="35"/>
        <end position="81"/>
    </location>
</feature>
<dbReference type="RefSeq" id="WP_139219641.1">
    <property type="nucleotide sequence ID" value="NZ_FOMZ01000022.1"/>
</dbReference>
<dbReference type="AlphaFoldDB" id="A0A1I2CIA1"/>
<evidence type="ECO:0000313" key="3">
    <source>
        <dbReference type="EMBL" id="SFE67994.1"/>
    </source>
</evidence>
<feature type="compositionally biased region" description="Basic and acidic residues" evidence="1">
    <location>
        <begin position="49"/>
        <end position="60"/>
    </location>
</feature>
<keyword evidence="2" id="KW-0812">Transmembrane</keyword>
<evidence type="ECO:0000256" key="2">
    <source>
        <dbReference type="SAM" id="Phobius"/>
    </source>
</evidence>
<evidence type="ECO:0000313" key="4">
    <source>
        <dbReference type="Proteomes" id="UP000198716"/>
    </source>
</evidence>
<organism evidence="3 4">
    <name type="scientific">Actinopolyspora alba</name>
    <dbReference type="NCBI Taxonomy" id="673379"/>
    <lineage>
        <taxon>Bacteria</taxon>
        <taxon>Bacillati</taxon>
        <taxon>Actinomycetota</taxon>
        <taxon>Actinomycetes</taxon>
        <taxon>Actinopolysporales</taxon>
        <taxon>Actinopolysporaceae</taxon>
        <taxon>Actinopolyspora</taxon>
        <taxon>Actinopolyspora alba group</taxon>
    </lineage>
</organism>
<gene>
    <name evidence="3" type="ORF">SAMN04487819_12224</name>
</gene>
<protein>
    <submittedName>
        <fullName evidence="3">Uncharacterized protein</fullName>
    </submittedName>
</protein>
<evidence type="ECO:0000256" key="1">
    <source>
        <dbReference type="SAM" id="MobiDB-lite"/>
    </source>
</evidence>
<dbReference type="EMBL" id="FOMZ01000022">
    <property type="protein sequence ID" value="SFE67994.1"/>
    <property type="molecule type" value="Genomic_DNA"/>
</dbReference>